<dbReference type="Pfam" id="PF20199">
    <property type="entry name" value="RepSA"/>
    <property type="match status" value="1"/>
</dbReference>
<proteinExistence type="predicted"/>
<name>A0ABQ3XUP2_9ACTN</name>
<reference evidence="1 2" key="1">
    <citation type="submission" date="2021-01" db="EMBL/GenBank/DDBJ databases">
        <title>Whole genome shotgun sequence of Actinoplanes deccanensis NBRC 13994.</title>
        <authorList>
            <person name="Komaki H."/>
            <person name="Tamura T."/>
        </authorList>
    </citation>
    <scope>NUCLEOTIDE SEQUENCE [LARGE SCALE GENOMIC DNA]</scope>
    <source>
        <strain evidence="1 2">NBRC 13994</strain>
    </source>
</reference>
<keyword evidence="2" id="KW-1185">Reference proteome</keyword>
<dbReference type="RefSeq" id="WP_203759384.1">
    <property type="nucleotide sequence ID" value="NZ_BAAABO010000004.1"/>
</dbReference>
<dbReference type="InterPro" id="IPR046828">
    <property type="entry name" value="RepSA"/>
</dbReference>
<organism evidence="1 2">
    <name type="scientific">Paractinoplanes deccanensis</name>
    <dbReference type="NCBI Taxonomy" id="113561"/>
    <lineage>
        <taxon>Bacteria</taxon>
        <taxon>Bacillati</taxon>
        <taxon>Actinomycetota</taxon>
        <taxon>Actinomycetes</taxon>
        <taxon>Micromonosporales</taxon>
        <taxon>Micromonosporaceae</taxon>
        <taxon>Paractinoplanes</taxon>
    </lineage>
</organism>
<accession>A0ABQ3XUP2</accession>
<evidence type="ECO:0000313" key="1">
    <source>
        <dbReference type="EMBL" id="GID71458.1"/>
    </source>
</evidence>
<evidence type="ECO:0000313" key="2">
    <source>
        <dbReference type="Proteomes" id="UP000609879"/>
    </source>
</evidence>
<protein>
    <recommendedName>
        <fullName evidence="3">Replication initiation protein</fullName>
    </recommendedName>
</protein>
<dbReference type="Proteomes" id="UP000609879">
    <property type="component" value="Unassembled WGS sequence"/>
</dbReference>
<dbReference type="EMBL" id="BOMI01000002">
    <property type="protein sequence ID" value="GID71458.1"/>
    <property type="molecule type" value="Genomic_DNA"/>
</dbReference>
<evidence type="ECO:0008006" key="3">
    <source>
        <dbReference type="Google" id="ProtNLM"/>
    </source>
</evidence>
<gene>
    <name evidence="1" type="ORF">Ade02nite_00990</name>
</gene>
<comment type="caution">
    <text evidence="1">The sequence shown here is derived from an EMBL/GenBank/DDBJ whole genome shotgun (WGS) entry which is preliminary data.</text>
</comment>
<sequence>MLFNAYAGRLWARFLQQSRRALATTTGLPRDVAASPVRMVFAKVAEFQARGVVHLHAVVRLDGLDGPASLPQPGATAALLELALRNAARRVTIAVPGTRQVPARSLRWGRQLDLRPIAIDGGLSEIVVARYVAKYATKAAEVAGIDLGPIFCRVCDGYGAHPVRDQGAGRLLCRRCSGTGRRPDIDLRELGDHARRLVETCWWLGGQPVYAGLRLRRHAHTFGFRGHFATTSRDYSTTLTALRAERLHWTHAQRAAGLGLEPEAVLVVGDWRYTGRAGEAGAV</sequence>